<dbReference type="NCBIfam" id="TIGR01327">
    <property type="entry name" value="PGDH"/>
    <property type="match status" value="1"/>
</dbReference>
<reference evidence="17 18" key="1">
    <citation type="journal article" date="2008" name="Nature">
        <title>The Trichoplax genome and the nature of placozoans.</title>
        <authorList>
            <person name="Srivastava M."/>
            <person name="Begovic E."/>
            <person name="Chapman J."/>
            <person name="Putnam N.H."/>
            <person name="Hellsten U."/>
            <person name="Kawashima T."/>
            <person name="Kuo A."/>
            <person name="Mitros T."/>
            <person name="Salamov A."/>
            <person name="Carpenter M.L."/>
            <person name="Signorovitch A.Y."/>
            <person name="Moreno M.A."/>
            <person name="Kamm K."/>
            <person name="Grimwood J."/>
            <person name="Schmutz J."/>
            <person name="Shapiro H."/>
            <person name="Grigoriev I.V."/>
            <person name="Buss L.W."/>
            <person name="Schierwater B."/>
            <person name="Dellaporta S.L."/>
            <person name="Rokhsar D.S."/>
        </authorList>
    </citation>
    <scope>NUCLEOTIDE SEQUENCE [LARGE SCALE GENOMIC DNA]</scope>
    <source>
        <strain evidence="17 18">Grell-BS-1999</strain>
    </source>
</reference>
<evidence type="ECO:0000256" key="3">
    <source>
        <dbReference type="ARBA" id="ARBA00011881"/>
    </source>
</evidence>
<gene>
    <name evidence="17" type="ORF">TRIADDRAFT_37449</name>
</gene>
<dbReference type="UniPathway" id="UPA00135">
    <property type="reaction ID" value="UER00196"/>
</dbReference>
<evidence type="ECO:0000313" key="18">
    <source>
        <dbReference type="Proteomes" id="UP000009022"/>
    </source>
</evidence>
<evidence type="ECO:0000256" key="13">
    <source>
        <dbReference type="RuleBase" id="RU363003"/>
    </source>
</evidence>
<dbReference type="InterPro" id="IPR006139">
    <property type="entry name" value="D-isomer_2_OHA_DH_cat_dom"/>
</dbReference>
<protein>
    <recommendedName>
        <fullName evidence="5 13">D-3-phosphoglycerate dehydrogenase</fullName>
        <ecNumber evidence="4 13">1.1.1.95</ecNumber>
    </recommendedName>
</protein>
<dbReference type="InterPro" id="IPR006140">
    <property type="entry name" value="D-isomer_DH_NAD-bd"/>
</dbReference>
<dbReference type="InterPro" id="IPR045626">
    <property type="entry name" value="PGDH_ASB_dom"/>
</dbReference>
<comment type="similarity">
    <text evidence="2 13">Belongs to the D-isomer specific 2-hydroxyacid dehydrogenase family.</text>
</comment>
<dbReference type="PANTHER" id="PTHR42938">
    <property type="entry name" value="FORMATE DEHYDROGENASE 1"/>
    <property type="match status" value="1"/>
</dbReference>
<keyword evidence="10 13" id="KW-0520">NAD</keyword>
<dbReference type="FunCoup" id="B3RTC6">
    <property type="interactions" value="711"/>
</dbReference>
<dbReference type="GO" id="GO:0006564">
    <property type="term" value="P:L-serine biosynthetic process"/>
    <property type="evidence" value="ECO:0007669"/>
    <property type="project" value="UniProtKB-KW"/>
</dbReference>
<dbReference type="Pfam" id="PF02826">
    <property type="entry name" value="2-Hacid_dh_C"/>
    <property type="match status" value="1"/>
</dbReference>
<evidence type="ECO:0000256" key="7">
    <source>
        <dbReference type="ARBA" id="ARBA00022605"/>
    </source>
</evidence>
<dbReference type="Gene3D" id="3.40.50.720">
    <property type="entry name" value="NAD(P)-binding Rossmann-like Domain"/>
    <property type="match status" value="2"/>
</dbReference>
<dbReference type="SUPFAM" id="SSF143548">
    <property type="entry name" value="Serine metabolism enzymes domain"/>
    <property type="match status" value="1"/>
</dbReference>
<keyword evidence="6" id="KW-0597">Phosphoprotein</keyword>
<evidence type="ECO:0000256" key="6">
    <source>
        <dbReference type="ARBA" id="ARBA00022553"/>
    </source>
</evidence>
<name>B3RTC6_TRIAD</name>
<evidence type="ECO:0000259" key="16">
    <source>
        <dbReference type="Pfam" id="PF19304"/>
    </source>
</evidence>
<dbReference type="EC" id="1.1.1.95" evidence="4 13"/>
<dbReference type="InParanoid" id="B3RTC6"/>
<evidence type="ECO:0000256" key="9">
    <source>
        <dbReference type="ARBA" id="ARBA00023002"/>
    </source>
</evidence>
<feature type="domain" description="D-isomer specific 2-hydroxyacid dehydrogenase NAD-binding" evidence="15">
    <location>
        <begin position="110"/>
        <end position="283"/>
    </location>
</feature>
<organism evidence="17 18">
    <name type="scientific">Trichoplax adhaerens</name>
    <name type="common">Trichoplax reptans</name>
    <dbReference type="NCBI Taxonomy" id="10228"/>
    <lineage>
        <taxon>Eukaryota</taxon>
        <taxon>Metazoa</taxon>
        <taxon>Placozoa</taxon>
        <taxon>Uniplacotomia</taxon>
        <taxon>Trichoplacea</taxon>
        <taxon>Trichoplacidae</taxon>
        <taxon>Trichoplax</taxon>
    </lineage>
</organism>
<feature type="domain" description="D-isomer specific 2-hydroxyacid dehydrogenase catalytic" evidence="14">
    <location>
        <begin position="7"/>
        <end position="314"/>
    </location>
</feature>
<keyword evidence="7 13" id="KW-0028">Amino-acid biosynthesis</keyword>
<dbReference type="GeneID" id="6751880"/>
<dbReference type="InterPro" id="IPR029753">
    <property type="entry name" value="D-isomer_DH_CS"/>
</dbReference>
<dbReference type="PROSITE" id="PS00671">
    <property type="entry name" value="D_2_HYDROXYACID_DH_3"/>
    <property type="match status" value="1"/>
</dbReference>
<dbReference type="SUPFAM" id="SSF52283">
    <property type="entry name" value="Formate/glycerate dehydrogenase catalytic domain-like"/>
    <property type="match status" value="1"/>
</dbReference>
<dbReference type="SUPFAM" id="SSF51735">
    <property type="entry name" value="NAD(P)-binding Rossmann-fold domains"/>
    <property type="match status" value="1"/>
</dbReference>
<dbReference type="GO" id="GO:0004617">
    <property type="term" value="F:phosphoglycerate dehydrogenase activity"/>
    <property type="evidence" value="ECO:0000318"/>
    <property type="project" value="GO_Central"/>
</dbReference>
<dbReference type="PANTHER" id="PTHR42938:SF22">
    <property type="entry name" value="D-3-PHOSPHOGLYCERATE DEHYDROGENASE"/>
    <property type="match status" value="1"/>
</dbReference>
<dbReference type="Pfam" id="PF00389">
    <property type="entry name" value="2-Hacid_dh"/>
    <property type="match status" value="1"/>
</dbReference>
<accession>B3RTC6</accession>
<keyword evidence="18" id="KW-1185">Reference proteome</keyword>
<dbReference type="InterPro" id="IPR006236">
    <property type="entry name" value="PGDH"/>
</dbReference>
<keyword evidence="9 13" id="KW-0560">Oxidoreductase</keyword>
<evidence type="ECO:0000256" key="1">
    <source>
        <dbReference type="ARBA" id="ARBA00005216"/>
    </source>
</evidence>
<dbReference type="Proteomes" id="UP000009022">
    <property type="component" value="Unassembled WGS sequence"/>
</dbReference>
<dbReference type="PROSITE" id="PS00670">
    <property type="entry name" value="D_2_HYDROXYACID_DH_2"/>
    <property type="match status" value="1"/>
</dbReference>
<evidence type="ECO:0000259" key="14">
    <source>
        <dbReference type="Pfam" id="PF00389"/>
    </source>
</evidence>
<evidence type="ECO:0000256" key="10">
    <source>
        <dbReference type="ARBA" id="ARBA00023027"/>
    </source>
</evidence>
<comment type="subunit">
    <text evidence="3">Homotetramer.</text>
</comment>
<dbReference type="CTD" id="6751880"/>
<dbReference type="STRING" id="10228.B3RTC6"/>
<dbReference type="InterPro" id="IPR029009">
    <property type="entry name" value="ASB_dom_sf"/>
</dbReference>
<comment type="catalytic activity">
    <reaction evidence="12 13">
        <text>(2R)-3-phosphoglycerate + NAD(+) = 3-phosphooxypyruvate + NADH + H(+)</text>
        <dbReference type="Rhea" id="RHEA:12641"/>
        <dbReference type="ChEBI" id="CHEBI:15378"/>
        <dbReference type="ChEBI" id="CHEBI:18110"/>
        <dbReference type="ChEBI" id="CHEBI:57540"/>
        <dbReference type="ChEBI" id="CHEBI:57945"/>
        <dbReference type="ChEBI" id="CHEBI:58272"/>
        <dbReference type="EC" id="1.1.1.95"/>
    </reaction>
</comment>
<sequence>MGDIRKVLISDSVDPKCKSVLEAKGIEVTLNTKLSPAELVAEIPNYDGLIVRSATKVTAEVIKAGKNLKIIGRAGTGVDNIDIKAATECGVIVMNTPGGNTLSAAEHTCTLMVCLARQVPQAAASMREGRWDRKKYMGIELMGKTLGIIGLGRIGREVATRMQSFGVRTVGYDPIVPAEAAKEFDVEFFELNDLWPECDFITVHTPLIPQTRGLLGDETFAKCKKGVRVINCARGGIIDEAALLRALQSGQCAGAALDVFEQEPPQNTELVQHPNVIPVCHLGASTVEAQSRVAVEIAEQFVDFNEGKSLFGAINANAMVKALSPSAKSLVKLGERLGRLVEVLYGLEACKELSIVAQGPDYSEAPSFLPAAILSGVLARDASGVTLNLVNAPDFAKKKGITAKATYSATPDARHSNSITVSVGGHVFGGTVIGNFSPVFTELDGKQLHSPINATGNIVIGQGPAGSAPKFMVTMAEHGISTYACSGSDGIGMLDVSAVVPEEVFNKIRSLPDVKSADML</sequence>
<evidence type="ECO:0000256" key="2">
    <source>
        <dbReference type="ARBA" id="ARBA00005854"/>
    </source>
</evidence>
<dbReference type="FunFam" id="3.40.50.720:FF:000021">
    <property type="entry name" value="D-3-phosphoglycerate dehydrogenase"/>
    <property type="match status" value="1"/>
</dbReference>
<dbReference type="InterPro" id="IPR029752">
    <property type="entry name" value="D-isomer_DH_CS1"/>
</dbReference>
<evidence type="ECO:0000256" key="4">
    <source>
        <dbReference type="ARBA" id="ARBA00013143"/>
    </source>
</evidence>
<dbReference type="OMA" id="CKEVKKY"/>
<dbReference type="InterPro" id="IPR036291">
    <property type="entry name" value="NAD(P)-bd_dom_sf"/>
</dbReference>
<keyword evidence="11 13" id="KW-0718">Serine biosynthesis</keyword>
<dbReference type="AlphaFoldDB" id="B3RTC6"/>
<dbReference type="KEGG" id="tad:TRIADDRAFT_37449"/>
<evidence type="ECO:0000256" key="12">
    <source>
        <dbReference type="ARBA" id="ARBA00048731"/>
    </source>
</evidence>
<dbReference type="PhylomeDB" id="B3RTC6"/>
<dbReference type="Gene3D" id="3.30.1330.90">
    <property type="entry name" value="D-3-phosphoglycerate dehydrogenase, domain 3"/>
    <property type="match status" value="1"/>
</dbReference>
<comment type="pathway">
    <text evidence="1 13">Amino-acid biosynthesis; L-serine biosynthesis; L-serine from 3-phospho-D-glycerate: step 1/3.</text>
</comment>
<dbReference type="CDD" id="cd12173">
    <property type="entry name" value="PGDH_4"/>
    <property type="match status" value="1"/>
</dbReference>
<dbReference type="HOGENOM" id="CLU_019796_8_1_1"/>
<evidence type="ECO:0000256" key="5">
    <source>
        <dbReference type="ARBA" id="ARBA00021582"/>
    </source>
</evidence>
<dbReference type="EMBL" id="DS985243">
    <property type="protein sequence ID" value="EDV26671.1"/>
    <property type="molecule type" value="Genomic_DNA"/>
</dbReference>
<proteinExistence type="inferred from homology"/>
<evidence type="ECO:0000259" key="15">
    <source>
        <dbReference type="Pfam" id="PF02826"/>
    </source>
</evidence>
<feature type="domain" description="D-3-phosphoglycerate dehydrogenase ASB" evidence="16">
    <location>
        <begin position="328"/>
        <end position="427"/>
    </location>
</feature>
<dbReference type="Pfam" id="PF19304">
    <property type="entry name" value="PGDH_inter"/>
    <property type="match status" value="1"/>
</dbReference>
<evidence type="ECO:0000256" key="8">
    <source>
        <dbReference type="ARBA" id="ARBA00022990"/>
    </source>
</evidence>
<evidence type="ECO:0000313" key="17">
    <source>
        <dbReference type="EMBL" id="EDV26671.1"/>
    </source>
</evidence>
<evidence type="ECO:0000256" key="11">
    <source>
        <dbReference type="ARBA" id="ARBA00023299"/>
    </source>
</evidence>
<dbReference type="RefSeq" id="XP_002110667.1">
    <property type="nucleotide sequence ID" value="XM_002110631.1"/>
</dbReference>
<dbReference type="PROSITE" id="PS00065">
    <property type="entry name" value="D_2_HYDROXYACID_DH_1"/>
    <property type="match status" value="1"/>
</dbReference>
<dbReference type="OrthoDB" id="1621027at2759"/>
<dbReference type="FunFam" id="3.40.50.720:FF:000616">
    <property type="entry name" value="D-3-phosphoglycerate dehydrogenase 2 chloroplastic"/>
    <property type="match status" value="1"/>
</dbReference>
<dbReference type="eggNOG" id="KOG0068">
    <property type="taxonomic scope" value="Eukaryota"/>
</dbReference>
<dbReference type="GO" id="GO:0051287">
    <property type="term" value="F:NAD binding"/>
    <property type="evidence" value="ECO:0007669"/>
    <property type="project" value="UniProtKB-UniRule"/>
</dbReference>
<keyword evidence="8" id="KW-0007">Acetylation</keyword>